<evidence type="ECO:0008006" key="11">
    <source>
        <dbReference type="Google" id="ProtNLM"/>
    </source>
</evidence>
<evidence type="ECO:0000313" key="10">
    <source>
        <dbReference type="Proteomes" id="UP001501237"/>
    </source>
</evidence>
<feature type="transmembrane region" description="Helical" evidence="8">
    <location>
        <begin position="140"/>
        <end position="164"/>
    </location>
</feature>
<evidence type="ECO:0000256" key="5">
    <source>
        <dbReference type="ARBA" id="ARBA00022984"/>
    </source>
</evidence>
<feature type="transmembrane region" description="Helical" evidence="8">
    <location>
        <begin position="252"/>
        <end position="274"/>
    </location>
</feature>
<proteinExistence type="predicted"/>
<dbReference type="Proteomes" id="UP001501237">
    <property type="component" value="Unassembled WGS sequence"/>
</dbReference>
<sequence length="557" mass="59565">MTERQQAEPQPQSGGGNSSLMRSGAIMALGTIASRLTGFVRTAVIVIALGTSLGSIYNLSNTIPNIVYDLLLGGILSSVVVPLLVKARRQDKQYGEEYEQRVFTAAVLFLLAITIGAVLLASVIMNAYNPDLHGKERDVAVLFAVFFLPQIFFYGVGAFAGAILNTRNSFAAPMWAPVLNNIVVIAMGGIFLFLHTGDDPTAANISDTEFLLLAIGTTGGIVLQTVALWPSLRRVGWKWRPRLDFRPGELGLVGRTAGWTLFYVVMTQIGFLMVTRFVNGGDALAKEAGLGSSYGFASYSTAYQFFQLPYAIVAVSVITALLPRMSQHAAEDQKDLVRDDFSSGLRLSSVLIIPGAALLLTLSGDIATAFLQHGKFTAADAAVIARIMQVFAVALVPFAIYQLMLRVFYAYRDTRTPALVAIATVITNIVCAYVAYETLEPQDIVTGIAAAFVVTNVVGVVVCSLVLRRRLGRMDAGRIIAAHVKMLAAAGPLAAFAWGCHVGFEKWAGTGLVPSLLALVVGSVGGGILYLVSARLLHVAEVETMTRALSARIPGLR</sequence>
<dbReference type="PANTHER" id="PTHR47019:SF1">
    <property type="entry name" value="LIPID II FLIPPASE MURJ"/>
    <property type="match status" value="1"/>
</dbReference>
<evidence type="ECO:0000256" key="8">
    <source>
        <dbReference type="SAM" id="Phobius"/>
    </source>
</evidence>
<keyword evidence="10" id="KW-1185">Reference proteome</keyword>
<feature type="transmembrane region" description="Helical" evidence="8">
    <location>
        <begin position="302"/>
        <end position="322"/>
    </location>
</feature>
<name>A0ABP6QC36_9ACTN</name>
<organism evidence="9 10">
    <name type="scientific">Actinocorallia longicatena</name>
    <dbReference type="NCBI Taxonomy" id="111803"/>
    <lineage>
        <taxon>Bacteria</taxon>
        <taxon>Bacillati</taxon>
        <taxon>Actinomycetota</taxon>
        <taxon>Actinomycetes</taxon>
        <taxon>Streptosporangiales</taxon>
        <taxon>Thermomonosporaceae</taxon>
        <taxon>Actinocorallia</taxon>
    </lineage>
</organism>
<keyword evidence="4" id="KW-0133">Cell shape</keyword>
<feature type="transmembrane region" description="Helical" evidence="8">
    <location>
        <begin position="106"/>
        <end position="128"/>
    </location>
</feature>
<protein>
    <recommendedName>
        <fullName evidence="11">Lipid II flippase MurJ</fullName>
    </recommendedName>
</protein>
<keyword evidence="3 8" id="KW-0812">Transmembrane</keyword>
<feature type="transmembrane region" description="Helical" evidence="8">
    <location>
        <begin position="176"/>
        <end position="195"/>
    </location>
</feature>
<evidence type="ECO:0000256" key="1">
    <source>
        <dbReference type="ARBA" id="ARBA00004651"/>
    </source>
</evidence>
<dbReference type="RefSeq" id="WP_344828956.1">
    <property type="nucleotide sequence ID" value="NZ_BAAAUV010000007.1"/>
</dbReference>
<dbReference type="InterPro" id="IPR004268">
    <property type="entry name" value="MurJ"/>
</dbReference>
<keyword evidence="2" id="KW-1003">Cell membrane</keyword>
<dbReference type="NCBIfam" id="TIGR01695">
    <property type="entry name" value="murJ_mviN"/>
    <property type="match status" value="1"/>
</dbReference>
<feature type="transmembrane region" description="Helical" evidence="8">
    <location>
        <begin position="479"/>
        <end position="504"/>
    </location>
</feature>
<evidence type="ECO:0000256" key="2">
    <source>
        <dbReference type="ARBA" id="ARBA00022475"/>
    </source>
</evidence>
<evidence type="ECO:0000313" key="9">
    <source>
        <dbReference type="EMBL" id="GAA3213213.1"/>
    </source>
</evidence>
<feature type="transmembrane region" description="Helical" evidence="8">
    <location>
        <begin position="516"/>
        <end position="537"/>
    </location>
</feature>
<reference evidence="10" key="1">
    <citation type="journal article" date="2019" name="Int. J. Syst. Evol. Microbiol.">
        <title>The Global Catalogue of Microorganisms (GCM) 10K type strain sequencing project: providing services to taxonomists for standard genome sequencing and annotation.</title>
        <authorList>
            <consortium name="The Broad Institute Genomics Platform"/>
            <consortium name="The Broad Institute Genome Sequencing Center for Infectious Disease"/>
            <person name="Wu L."/>
            <person name="Ma J."/>
        </authorList>
    </citation>
    <scope>NUCLEOTIDE SEQUENCE [LARGE SCALE GENOMIC DNA]</scope>
    <source>
        <strain evidence="10">JCM 9377</strain>
    </source>
</reference>
<feature type="transmembrane region" description="Helical" evidence="8">
    <location>
        <begin position="343"/>
        <end position="363"/>
    </location>
</feature>
<feature type="transmembrane region" description="Helical" evidence="8">
    <location>
        <begin position="416"/>
        <end position="436"/>
    </location>
</feature>
<comment type="caution">
    <text evidence="9">The sequence shown here is derived from an EMBL/GenBank/DDBJ whole genome shotgun (WGS) entry which is preliminary data.</text>
</comment>
<gene>
    <name evidence="9" type="ORF">GCM10010468_33050</name>
</gene>
<dbReference type="EMBL" id="BAAAUV010000007">
    <property type="protein sequence ID" value="GAA3213213.1"/>
    <property type="molecule type" value="Genomic_DNA"/>
</dbReference>
<keyword evidence="5" id="KW-0573">Peptidoglycan synthesis</keyword>
<feature type="transmembrane region" description="Helical" evidence="8">
    <location>
        <begin position="39"/>
        <end position="60"/>
    </location>
</feature>
<comment type="subcellular location">
    <subcellularLocation>
        <location evidence="1">Cell membrane</location>
        <topology evidence="1">Multi-pass membrane protein</topology>
    </subcellularLocation>
</comment>
<accession>A0ABP6QC36</accession>
<dbReference type="CDD" id="cd13123">
    <property type="entry name" value="MATE_MurJ_like"/>
    <property type="match status" value="1"/>
</dbReference>
<evidence type="ECO:0000256" key="4">
    <source>
        <dbReference type="ARBA" id="ARBA00022960"/>
    </source>
</evidence>
<evidence type="ECO:0000256" key="7">
    <source>
        <dbReference type="ARBA" id="ARBA00023136"/>
    </source>
</evidence>
<keyword evidence="7 8" id="KW-0472">Membrane</keyword>
<feature type="transmembrane region" description="Helical" evidence="8">
    <location>
        <begin position="66"/>
        <end position="85"/>
    </location>
</feature>
<evidence type="ECO:0000256" key="3">
    <source>
        <dbReference type="ARBA" id="ARBA00022692"/>
    </source>
</evidence>
<feature type="transmembrane region" description="Helical" evidence="8">
    <location>
        <begin position="383"/>
        <end position="404"/>
    </location>
</feature>
<feature type="transmembrane region" description="Helical" evidence="8">
    <location>
        <begin position="210"/>
        <end position="232"/>
    </location>
</feature>
<evidence type="ECO:0000256" key="6">
    <source>
        <dbReference type="ARBA" id="ARBA00022989"/>
    </source>
</evidence>
<dbReference type="Pfam" id="PF03023">
    <property type="entry name" value="MurJ"/>
    <property type="match status" value="1"/>
</dbReference>
<dbReference type="InterPro" id="IPR051050">
    <property type="entry name" value="Lipid_II_flippase_MurJ/MviN"/>
</dbReference>
<keyword evidence="6 8" id="KW-1133">Transmembrane helix</keyword>
<dbReference type="PRINTS" id="PR01806">
    <property type="entry name" value="VIRFACTRMVIN"/>
</dbReference>
<dbReference type="PANTHER" id="PTHR47019">
    <property type="entry name" value="LIPID II FLIPPASE MURJ"/>
    <property type="match status" value="1"/>
</dbReference>
<feature type="transmembrane region" description="Helical" evidence="8">
    <location>
        <begin position="448"/>
        <end position="467"/>
    </location>
</feature>